<dbReference type="RefSeq" id="WP_041062919.1">
    <property type="nucleotide sequence ID" value="NZ_JXAL01000016.1"/>
</dbReference>
<organism evidence="1 2">
    <name type="scientific">Cohnella kolymensis</name>
    <dbReference type="NCBI Taxonomy" id="1590652"/>
    <lineage>
        <taxon>Bacteria</taxon>
        <taxon>Bacillati</taxon>
        <taxon>Bacillota</taxon>
        <taxon>Bacilli</taxon>
        <taxon>Bacillales</taxon>
        <taxon>Paenibacillaceae</taxon>
        <taxon>Cohnella</taxon>
    </lineage>
</organism>
<comment type="caution">
    <text evidence="1">The sequence shown here is derived from an EMBL/GenBank/DDBJ whole genome shotgun (WGS) entry which is preliminary data.</text>
</comment>
<dbReference type="EMBL" id="JXAL01000016">
    <property type="protein sequence ID" value="KIL35984.1"/>
    <property type="molecule type" value="Genomic_DNA"/>
</dbReference>
<evidence type="ECO:0000313" key="2">
    <source>
        <dbReference type="Proteomes" id="UP000054526"/>
    </source>
</evidence>
<dbReference type="Gene3D" id="3.40.50.300">
    <property type="entry name" value="P-loop containing nucleotide triphosphate hydrolases"/>
    <property type="match status" value="1"/>
</dbReference>
<reference evidence="1 2" key="1">
    <citation type="submission" date="2014-12" db="EMBL/GenBank/DDBJ databases">
        <title>Draft genome sequence of Cohnella kolymensis strain B-2846.</title>
        <authorList>
            <person name="Karlyshev A.V."/>
            <person name="Kudryashova E.B."/>
        </authorList>
    </citation>
    <scope>NUCLEOTIDE SEQUENCE [LARGE SCALE GENOMIC DNA]</scope>
    <source>
        <strain evidence="1 2">VKM B-2846</strain>
    </source>
</reference>
<dbReference type="InterPro" id="IPR003203">
    <property type="entry name" value="CobU/CobP"/>
</dbReference>
<evidence type="ECO:0008006" key="3">
    <source>
        <dbReference type="Google" id="ProtNLM"/>
    </source>
</evidence>
<keyword evidence="2" id="KW-1185">Reference proteome</keyword>
<dbReference type="InterPro" id="IPR027417">
    <property type="entry name" value="P-loop_NTPase"/>
</dbReference>
<gene>
    <name evidence="1" type="ORF">SD71_11660</name>
</gene>
<dbReference type="Pfam" id="PF02283">
    <property type="entry name" value="CobU"/>
    <property type="match status" value="1"/>
</dbReference>
<name>A0ABR5A4K5_9BACL</name>
<protein>
    <recommendedName>
        <fullName evidence="3">Adenosylcobinamide kinase</fullName>
    </recommendedName>
</protein>
<sequence length="89" mass="9605">MLWLISGGIASGKSAFAEELALSVGREAICLSCPALPEAQIYDRERQHPHEADFCWTDTDADDTLAAKIKFINVQSNFFSCGAQGVGGR</sequence>
<dbReference type="Proteomes" id="UP000054526">
    <property type="component" value="Unassembled WGS sequence"/>
</dbReference>
<accession>A0ABR5A4K5</accession>
<evidence type="ECO:0000313" key="1">
    <source>
        <dbReference type="EMBL" id="KIL35984.1"/>
    </source>
</evidence>
<dbReference type="SUPFAM" id="SSF52540">
    <property type="entry name" value="P-loop containing nucleoside triphosphate hydrolases"/>
    <property type="match status" value="1"/>
</dbReference>
<proteinExistence type="predicted"/>